<accession>A0ABS1JAF9</accession>
<feature type="transmembrane region" description="Helical" evidence="7">
    <location>
        <begin position="533"/>
        <end position="552"/>
    </location>
</feature>
<feature type="transmembrane region" description="Helical" evidence="7">
    <location>
        <begin position="450"/>
        <end position="468"/>
    </location>
</feature>
<dbReference type="InterPro" id="IPR004680">
    <property type="entry name" value="Cit_transptr-like_dom"/>
</dbReference>
<dbReference type="Pfam" id="PF03600">
    <property type="entry name" value="CitMHS"/>
    <property type="match status" value="1"/>
</dbReference>
<dbReference type="InterPro" id="IPR006037">
    <property type="entry name" value="RCK_C"/>
</dbReference>
<dbReference type="EMBL" id="JAEQNB010000002">
    <property type="protein sequence ID" value="MBL0386593.1"/>
    <property type="molecule type" value="Genomic_DNA"/>
</dbReference>
<evidence type="ECO:0000256" key="4">
    <source>
        <dbReference type="ARBA" id="ARBA00022737"/>
    </source>
</evidence>
<comment type="subcellular location">
    <subcellularLocation>
        <location evidence="1">Membrane</location>
        <topology evidence="1">Multi-pass membrane protein</topology>
    </subcellularLocation>
</comment>
<feature type="domain" description="RCK C-terminal" evidence="8">
    <location>
        <begin position="213"/>
        <end position="297"/>
    </location>
</feature>
<protein>
    <submittedName>
        <fullName evidence="9">Anion permease</fullName>
    </submittedName>
</protein>
<dbReference type="Pfam" id="PF02080">
    <property type="entry name" value="TrkA_C"/>
    <property type="match status" value="2"/>
</dbReference>
<dbReference type="RefSeq" id="WP_201633366.1">
    <property type="nucleotide sequence ID" value="NZ_JAEQNB010000002.1"/>
</dbReference>
<evidence type="ECO:0000256" key="6">
    <source>
        <dbReference type="ARBA" id="ARBA00023136"/>
    </source>
</evidence>
<feature type="transmembrane region" description="Helical" evidence="7">
    <location>
        <begin position="573"/>
        <end position="593"/>
    </location>
</feature>
<feature type="transmembrane region" description="Helical" evidence="7">
    <location>
        <begin position="6"/>
        <end position="25"/>
    </location>
</feature>
<keyword evidence="10" id="KW-1185">Reference proteome</keyword>
<dbReference type="InterPro" id="IPR036721">
    <property type="entry name" value="RCK_C_sf"/>
</dbReference>
<feature type="transmembrane region" description="Helical" evidence="7">
    <location>
        <begin position="480"/>
        <end position="500"/>
    </location>
</feature>
<organism evidence="9 10">
    <name type="scientific">Tumebacillus amylolyticus</name>
    <dbReference type="NCBI Taxonomy" id="2801339"/>
    <lineage>
        <taxon>Bacteria</taxon>
        <taxon>Bacillati</taxon>
        <taxon>Bacillota</taxon>
        <taxon>Bacilli</taxon>
        <taxon>Bacillales</taxon>
        <taxon>Alicyclobacillaceae</taxon>
        <taxon>Tumebacillus</taxon>
    </lineage>
</organism>
<dbReference type="SUPFAM" id="SSF116726">
    <property type="entry name" value="TrkA C-terminal domain-like"/>
    <property type="match status" value="2"/>
</dbReference>
<reference evidence="9 10" key="1">
    <citation type="submission" date="2021-01" db="EMBL/GenBank/DDBJ databases">
        <title>Tumebacillus sp. strain ITR2 16S ribosomal RNA gene Genome sequencing and assembly.</title>
        <authorList>
            <person name="Kang M."/>
        </authorList>
    </citation>
    <scope>NUCLEOTIDE SEQUENCE [LARGE SCALE GENOMIC DNA]</scope>
    <source>
        <strain evidence="9 10">ITR2</strain>
    </source>
</reference>
<dbReference type="PROSITE" id="PS51202">
    <property type="entry name" value="RCK_C"/>
    <property type="match status" value="2"/>
</dbReference>
<name>A0ABS1JAF9_9BACL</name>
<feature type="transmembrane region" description="Helical" evidence="7">
    <location>
        <begin position="32"/>
        <end position="49"/>
    </location>
</feature>
<evidence type="ECO:0000256" key="2">
    <source>
        <dbReference type="ARBA" id="ARBA00022448"/>
    </source>
</evidence>
<gene>
    <name evidence="9" type="ORF">JJB07_08015</name>
</gene>
<dbReference type="PANTHER" id="PTHR43652:SF2">
    <property type="entry name" value="BASIC AMINO ACID ANTIPORTER YFCC-RELATED"/>
    <property type="match status" value="1"/>
</dbReference>
<evidence type="ECO:0000256" key="5">
    <source>
        <dbReference type="ARBA" id="ARBA00022989"/>
    </source>
</evidence>
<feature type="transmembrane region" description="Helical" evidence="7">
    <location>
        <begin position="178"/>
        <end position="200"/>
    </location>
</feature>
<feature type="transmembrane region" description="Helical" evidence="7">
    <location>
        <begin position="100"/>
        <end position="131"/>
    </location>
</feature>
<sequence>MSQLSTLSAGAWETLSILVLVLLLLVTNKVRIDFIGIFILLALGIGGLVKEEKLFAGFGSEAVIVIAAMLAIGEALVRTGLADRLASWMTRLGGRTERRLLPVMMVIVGVLSSFISDLAIVAVFLPVMLGFEQRLKIPASRLLLPLALASTLGLFTVVGSSSIIVANQALISSGGKSLSLFSVAPLGLALLTVGTLYVWLFRKWILPKATGETDTTRAAIGVPEYLTELLVSSDSSWNGLSLKDISYFKENGINIVRILREEPVDFVKPTTVLHEGDILLVTARREDLLKLRSTPDFSVQKEVHKSLEEADIHLAGEAIVRQGSVFVGRTLQQLRFREEYDVTVLALYRDGHSISRQLATTPLRTGDMLLLQGSRDAMSEINDDTGLLMISQTSHNPQARKKGPLALAVLALMLTLSATNWMPITTAAVLGVGLMVMVRIMSMNNVYRAIEWHILVFVAAMIPLSTAMKDTGLIDLMSHAIVSAVGSLGPYALLAVTFWIGALITQVLSNTATALLLAPVVIGAATTMGVNPVPFVIGIITAVNAAPITYIAHKVYLVVMAPGGYKYKDYVKFGLPMTLLSFGITMLLVPLIWPF</sequence>
<keyword evidence="3 7" id="KW-0812">Transmembrane</keyword>
<keyword evidence="2" id="KW-0813">Transport</keyword>
<feature type="transmembrane region" description="Helical" evidence="7">
    <location>
        <begin position="143"/>
        <end position="166"/>
    </location>
</feature>
<feature type="domain" description="RCK C-terminal" evidence="8">
    <location>
        <begin position="302"/>
        <end position="387"/>
    </location>
</feature>
<feature type="transmembrane region" description="Helical" evidence="7">
    <location>
        <begin position="507"/>
        <end position="527"/>
    </location>
</feature>
<dbReference type="Proteomes" id="UP000602284">
    <property type="component" value="Unassembled WGS sequence"/>
</dbReference>
<evidence type="ECO:0000313" key="10">
    <source>
        <dbReference type="Proteomes" id="UP000602284"/>
    </source>
</evidence>
<evidence type="ECO:0000259" key="8">
    <source>
        <dbReference type="PROSITE" id="PS51202"/>
    </source>
</evidence>
<feature type="transmembrane region" description="Helical" evidence="7">
    <location>
        <begin position="55"/>
        <end position="79"/>
    </location>
</feature>
<dbReference type="Gene3D" id="3.30.70.1450">
    <property type="entry name" value="Regulator of K+ conductance, C-terminal domain"/>
    <property type="match status" value="2"/>
</dbReference>
<dbReference type="PANTHER" id="PTHR43652">
    <property type="entry name" value="BASIC AMINO ACID ANTIPORTER YFCC-RELATED"/>
    <property type="match status" value="1"/>
</dbReference>
<evidence type="ECO:0000256" key="7">
    <source>
        <dbReference type="SAM" id="Phobius"/>
    </source>
</evidence>
<evidence type="ECO:0000256" key="1">
    <source>
        <dbReference type="ARBA" id="ARBA00004141"/>
    </source>
</evidence>
<keyword evidence="4" id="KW-0677">Repeat</keyword>
<dbReference type="InterPro" id="IPR051679">
    <property type="entry name" value="DASS-Related_Transporters"/>
</dbReference>
<keyword evidence="5 7" id="KW-1133">Transmembrane helix</keyword>
<evidence type="ECO:0000256" key="3">
    <source>
        <dbReference type="ARBA" id="ARBA00022692"/>
    </source>
</evidence>
<keyword evidence="6 7" id="KW-0472">Membrane</keyword>
<evidence type="ECO:0000313" key="9">
    <source>
        <dbReference type="EMBL" id="MBL0386593.1"/>
    </source>
</evidence>
<feature type="transmembrane region" description="Helical" evidence="7">
    <location>
        <begin position="405"/>
        <end position="438"/>
    </location>
</feature>
<proteinExistence type="predicted"/>
<comment type="caution">
    <text evidence="9">The sequence shown here is derived from an EMBL/GenBank/DDBJ whole genome shotgun (WGS) entry which is preliminary data.</text>
</comment>